<dbReference type="PANTHER" id="PTHR43194">
    <property type="entry name" value="HYDROLASE ALPHA/BETA FOLD FAMILY"/>
    <property type="match status" value="1"/>
</dbReference>
<gene>
    <name evidence="2" type="ORF">C7B43_05075</name>
</gene>
<sequence>MPGTTNYGHQLKVGSASALITPSLRYTRVTNILPQYGLRGVNPVPWLFIHGVGSTSQTWSKQHRLPFALQFCDLPSRPQILPNHLIVSLAEWCLDLVSEPAVVVGHSMGGAIAQIMAILNPNAVKALILVGTGPRLPVNPDLLEQLVKNPEQAVENIARWSLARHYDSALYEASLAVLQKISADRILHELTACSLFDSRSLLSRYTGPLFLIRGAEDRMTPQVLSDEFLSIRPNMPIYTIPHSGHMVMLEQPELFNQTLLTIAEQIPGATGKPRERQ</sequence>
<proteinExistence type="predicted"/>
<name>A0A2T2X8D4_9FIRM</name>
<comment type="caution">
    <text evidence="2">The sequence shown here is derived from an EMBL/GenBank/DDBJ whole genome shotgun (WGS) entry which is preliminary data.</text>
</comment>
<reference evidence="2 3" key="1">
    <citation type="journal article" date="2014" name="BMC Genomics">
        <title>Comparison of environmental and isolate Sulfobacillus genomes reveals diverse carbon, sulfur, nitrogen, and hydrogen metabolisms.</title>
        <authorList>
            <person name="Justice N.B."/>
            <person name="Norman A."/>
            <person name="Brown C.T."/>
            <person name="Singh A."/>
            <person name="Thomas B.C."/>
            <person name="Banfield J.F."/>
        </authorList>
    </citation>
    <scope>NUCLEOTIDE SEQUENCE [LARGE SCALE GENOMIC DNA]</scope>
    <source>
        <strain evidence="2">AMDSBA1</strain>
    </source>
</reference>
<protein>
    <submittedName>
        <fullName evidence="2">Alpha/beta hydrolase</fullName>
    </submittedName>
</protein>
<dbReference type="Pfam" id="PF12697">
    <property type="entry name" value="Abhydrolase_6"/>
    <property type="match status" value="1"/>
</dbReference>
<evidence type="ECO:0000313" key="2">
    <source>
        <dbReference type="EMBL" id="PSR30717.1"/>
    </source>
</evidence>
<accession>A0A2T2X8D4</accession>
<evidence type="ECO:0000259" key="1">
    <source>
        <dbReference type="Pfam" id="PF12697"/>
    </source>
</evidence>
<dbReference type="Gene3D" id="3.40.50.1820">
    <property type="entry name" value="alpha/beta hydrolase"/>
    <property type="match status" value="1"/>
</dbReference>
<dbReference type="PRINTS" id="PR00111">
    <property type="entry name" value="ABHYDROLASE"/>
</dbReference>
<evidence type="ECO:0000313" key="3">
    <source>
        <dbReference type="Proteomes" id="UP000242699"/>
    </source>
</evidence>
<dbReference type="EMBL" id="PXYT01000008">
    <property type="protein sequence ID" value="PSR30717.1"/>
    <property type="molecule type" value="Genomic_DNA"/>
</dbReference>
<dbReference type="SUPFAM" id="SSF53474">
    <property type="entry name" value="alpha/beta-Hydrolases"/>
    <property type="match status" value="1"/>
</dbReference>
<dbReference type="GO" id="GO:0016787">
    <property type="term" value="F:hydrolase activity"/>
    <property type="evidence" value="ECO:0007669"/>
    <property type="project" value="UniProtKB-KW"/>
</dbReference>
<dbReference type="InterPro" id="IPR000073">
    <property type="entry name" value="AB_hydrolase_1"/>
</dbReference>
<dbReference type="InterPro" id="IPR050228">
    <property type="entry name" value="Carboxylesterase_BioH"/>
</dbReference>
<keyword evidence="2" id="KW-0378">Hydrolase</keyword>
<dbReference type="InterPro" id="IPR029058">
    <property type="entry name" value="AB_hydrolase_fold"/>
</dbReference>
<dbReference type="Proteomes" id="UP000242699">
    <property type="component" value="Unassembled WGS sequence"/>
</dbReference>
<feature type="domain" description="AB hydrolase-1" evidence="1">
    <location>
        <begin position="47"/>
        <end position="257"/>
    </location>
</feature>
<organism evidence="2 3">
    <name type="scientific">Sulfobacillus benefaciens</name>
    <dbReference type="NCBI Taxonomy" id="453960"/>
    <lineage>
        <taxon>Bacteria</taxon>
        <taxon>Bacillati</taxon>
        <taxon>Bacillota</taxon>
        <taxon>Clostridia</taxon>
        <taxon>Eubacteriales</taxon>
        <taxon>Clostridiales Family XVII. Incertae Sedis</taxon>
        <taxon>Sulfobacillus</taxon>
    </lineage>
</organism>
<dbReference type="PANTHER" id="PTHR43194:SF2">
    <property type="entry name" value="PEROXISOMAL MEMBRANE PROTEIN LPX1"/>
    <property type="match status" value="1"/>
</dbReference>
<dbReference type="AlphaFoldDB" id="A0A2T2X8D4"/>